<dbReference type="NCBIfam" id="TIGR03843">
    <property type="entry name" value="SCO1664 family protein"/>
    <property type="match status" value="1"/>
</dbReference>
<proteinExistence type="predicted"/>
<organism evidence="1 2">
    <name type="scientific">Acidiferrimicrobium australe</name>
    <dbReference type="NCBI Taxonomy" id="2664430"/>
    <lineage>
        <taxon>Bacteria</taxon>
        <taxon>Bacillati</taxon>
        <taxon>Actinomycetota</taxon>
        <taxon>Acidimicrobiia</taxon>
        <taxon>Acidimicrobiales</taxon>
        <taxon>Acidimicrobiaceae</taxon>
        <taxon>Acidiferrimicrobium</taxon>
    </lineage>
</organism>
<sequence>MPWSSNGTFLCSVGEAVDDAGTPQLAAIYKPLRAERPLWDFPGGLYRREVAAYELAAQLGWQLVPETVEREDAPLGVGSLQRFVPADFEQHYFTLLEDSRHHASLRRMAAFDALANNADRKGGHCLLDAEGRIWGIDHGLCFHAEPKLRTVIWDWAGERIDDALLDDVARLVDAGPSDALARWLDAEELDALVHRAERLLRRRRLPQPQSDRPYPWPLV</sequence>
<accession>A0ABW9QPK5</accession>
<gene>
    <name evidence="1" type="ORF">GHK86_01105</name>
</gene>
<dbReference type="Proteomes" id="UP000437736">
    <property type="component" value="Unassembled WGS sequence"/>
</dbReference>
<reference evidence="1 2" key="1">
    <citation type="submission" date="2019-11" db="EMBL/GenBank/DDBJ databases">
        <title>Acidiferrimicrobium australis gen. nov., sp. nov., an acidophilic and obligately heterotrophic, member of the Actinobacteria that catalyses dissimilatory oxido- reduction of iron isolated from metal-rich acidic water in Chile.</title>
        <authorList>
            <person name="Gonzalez D."/>
            <person name="Huber K."/>
            <person name="Hedrich S."/>
            <person name="Rojas-Villalobos C."/>
            <person name="Quatrini R."/>
            <person name="Dinamarca M.A."/>
            <person name="Schwarz A."/>
            <person name="Canales C."/>
            <person name="Nancucheo I."/>
        </authorList>
    </citation>
    <scope>NUCLEOTIDE SEQUENCE [LARGE SCALE GENOMIC DNA]</scope>
    <source>
        <strain evidence="1 2">USS-CCA1</strain>
    </source>
</reference>
<dbReference type="EMBL" id="WJHE01000037">
    <property type="protein sequence ID" value="MST31329.1"/>
    <property type="molecule type" value="Genomic_DNA"/>
</dbReference>
<protein>
    <submittedName>
        <fullName evidence="1">SCO1664 family protein</fullName>
    </submittedName>
</protein>
<keyword evidence="2" id="KW-1185">Reference proteome</keyword>
<evidence type="ECO:0000313" key="1">
    <source>
        <dbReference type="EMBL" id="MST31329.1"/>
    </source>
</evidence>
<comment type="caution">
    <text evidence="1">The sequence shown here is derived from an EMBL/GenBank/DDBJ whole genome shotgun (WGS) entry which is preliminary data.</text>
</comment>
<dbReference type="InterPro" id="IPR022292">
    <property type="entry name" value="CHP03843"/>
</dbReference>
<evidence type="ECO:0000313" key="2">
    <source>
        <dbReference type="Proteomes" id="UP000437736"/>
    </source>
</evidence>
<name>A0ABW9QPK5_9ACTN</name>